<evidence type="ECO:0000256" key="2">
    <source>
        <dbReference type="ARBA" id="ARBA00009533"/>
    </source>
</evidence>
<dbReference type="EC" id="4.1.1.15" evidence="3 9"/>
<evidence type="ECO:0000256" key="8">
    <source>
        <dbReference type="RuleBase" id="RU000382"/>
    </source>
</evidence>
<dbReference type="Pfam" id="PF00282">
    <property type="entry name" value="Pyridoxal_deC"/>
    <property type="match status" value="1"/>
</dbReference>
<proteinExistence type="inferred from homology"/>
<evidence type="ECO:0000256" key="9">
    <source>
        <dbReference type="RuleBase" id="RU361171"/>
    </source>
</evidence>
<dbReference type="Proteomes" id="UP000199671">
    <property type="component" value="Unassembled WGS sequence"/>
</dbReference>
<dbReference type="GO" id="GO:0005829">
    <property type="term" value="C:cytosol"/>
    <property type="evidence" value="ECO:0007669"/>
    <property type="project" value="TreeGrafter"/>
</dbReference>
<dbReference type="InterPro" id="IPR015421">
    <property type="entry name" value="PyrdxlP-dep_Trfase_major"/>
</dbReference>
<dbReference type="Gene3D" id="3.90.1150.160">
    <property type="match status" value="1"/>
</dbReference>
<evidence type="ECO:0000313" key="11">
    <source>
        <dbReference type="EMBL" id="SDM94170.1"/>
    </source>
</evidence>
<dbReference type="SUPFAM" id="SSF53383">
    <property type="entry name" value="PLP-dependent transferases"/>
    <property type="match status" value="1"/>
</dbReference>
<evidence type="ECO:0000256" key="3">
    <source>
        <dbReference type="ARBA" id="ARBA00012421"/>
    </source>
</evidence>
<gene>
    <name evidence="11" type="ORF">SAMN04487766_10971</name>
</gene>
<comment type="similarity">
    <text evidence="2 8">Belongs to the group II decarboxylase family.</text>
</comment>
<evidence type="ECO:0000256" key="1">
    <source>
        <dbReference type="ARBA" id="ARBA00001933"/>
    </source>
</evidence>
<dbReference type="Gene3D" id="3.40.640.10">
    <property type="entry name" value="Type I PLP-dependent aspartate aminotransferase-like (Major domain)"/>
    <property type="match status" value="1"/>
</dbReference>
<dbReference type="GO" id="GO:0030170">
    <property type="term" value="F:pyridoxal phosphate binding"/>
    <property type="evidence" value="ECO:0007669"/>
    <property type="project" value="InterPro"/>
</dbReference>
<reference evidence="11 12" key="1">
    <citation type="submission" date="2016-10" db="EMBL/GenBank/DDBJ databases">
        <authorList>
            <person name="de Groot N.N."/>
        </authorList>
    </citation>
    <scope>NUCLEOTIDE SEQUENCE [LARGE SCALE GENOMIC DNA]</scope>
    <source>
        <strain evidence="11 12">KPR-7B</strain>
    </source>
</reference>
<evidence type="ECO:0000256" key="10">
    <source>
        <dbReference type="SAM" id="MobiDB-lite"/>
    </source>
</evidence>
<dbReference type="PANTHER" id="PTHR43321">
    <property type="entry name" value="GLUTAMATE DECARBOXYLASE"/>
    <property type="match status" value="1"/>
</dbReference>
<dbReference type="CDD" id="cd06450">
    <property type="entry name" value="DOPA_deC_like"/>
    <property type="match status" value="1"/>
</dbReference>
<evidence type="ECO:0000256" key="7">
    <source>
        <dbReference type="PIRSR" id="PIRSR602129-50"/>
    </source>
</evidence>
<keyword evidence="5 8" id="KW-0456">Lyase</keyword>
<name>A0A1G9XBN9_9ACTO</name>
<dbReference type="FunFam" id="3.40.640.10:FF:000017">
    <property type="entry name" value="Glutamate decarboxylase"/>
    <property type="match status" value="1"/>
</dbReference>
<dbReference type="GO" id="GO:0006538">
    <property type="term" value="P:L-glutamate catabolic process"/>
    <property type="evidence" value="ECO:0007669"/>
    <property type="project" value="TreeGrafter"/>
</dbReference>
<feature type="region of interest" description="Disordered" evidence="10">
    <location>
        <begin position="1"/>
        <end position="23"/>
    </location>
</feature>
<feature type="compositionally biased region" description="Polar residues" evidence="10">
    <location>
        <begin position="1"/>
        <end position="10"/>
    </location>
</feature>
<dbReference type="InterPro" id="IPR010107">
    <property type="entry name" value="Glutamate_decarboxylase"/>
</dbReference>
<dbReference type="NCBIfam" id="TIGR01788">
    <property type="entry name" value="Glu-decarb-GAD"/>
    <property type="match status" value="1"/>
</dbReference>
<keyword evidence="9" id="KW-0210">Decarboxylase</keyword>
<dbReference type="RefSeq" id="WP_092610972.1">
    <property type="nucleotide sequence ID" value="NZ_FNHU01000009.1"/>
</dbReference>
<comment type="cofactor">
    <cofactor evidence="1 7 8">
        <name>pyridoxal 5'-phosphate</name>
        <dbReference type="ChEBI" id="CHEBI:597326"/>
    </cofactor>
</comment>
<dbReference type="InterPro" id="IPR015424">
    <property type="entry name" value="PyrdxlP-dep_Trfase"/>
</dbReference>
<evidence type="ECO:0000256" key="6">
    <source>
        <dbReference type="ARBA" id="ARBA00048868"/>
    </source>
</evidence>
<dbReference type="InterPro" id="IPR002129">
    <property type="entry name" value="PyrdxlP-dep_de-COase"/>
</dbReference>
<evidence type="ECO:0000256" key="5">
    <source>
        <dbReference type="ARBA" id="ARBA00023239"/>
    </source>
</evidence>
<dbReference type="PANTHER" id="PTHR43321:SF3">
    <property type="entry name" value="GLUTAMATE DECARBOXYLASE"/>
    <property type="match status" value="1"/>
</dbReference>
<dbReference type="EMBL" id="FNHU01000009">
    <property type="protein sequence ID" value="SDM94170.1"/>
    <property type="molecule type" value="Genomic_DNA"/>
</dbReference>
<dbReference type="OrthoDB" id="3401800at2"/>
<keyword evidence="4 7" id="KW-0663">Pyridoxal phosphate</keyword>
<sequence>MSRPASNGSTAPDPGSSELNPLFARPGEAYDLPKFRFPAGEALPETAYQVVHDEAMLDGNARLNLATFVSTWMDEHADRLYLEAADKNMIDKDEYPRTAEIETRCWTMLADLWHAPDPRHTIGTSTIGSSEACMLGGLALKRRWQKARRAAGRPTDRPNLIMSSAVQVCWEKFCNYFDVEPRYVPISEDHKVLDGHGLEDYVDENTIGVVAIMGVTYTGMYEPVAKIAQALDAIEQRTGLNIPIHVDGASGGMIAPFIQPELEWDFRVDRVASISTSGHKYGLVYPGIGWVVWREQAALPEELIFEVSYLGGQMPTLALNFSRPGAQVLLQYYMFLRLGFDGYRRVQANSRDVARYLADQIAAMGPFDLWNDGSDIPVFAWRLRADHADKWNLYDLSDRLRMKGWLVPAYPMPDDLTDVTVQRIVVRNGLSHDLADAFLEDMRAEVAYLDRLDGPLPHESDRPTAFHH</sequence>
<dbReference type="Gene3D" id="4.10.280.50">
    <property type="match status" value="1"/>
</dbReference>
<accession>A0A1G9XBN9</accession>
<organism evidence="11 12">
    <name type="scientific">Actinomyces ruminicola</name>
    <dbReference type="NCBI Taxonomy" id="332524"/>
    <lineage>
        <taxon>Bacteria</taxon>
        <taxon>Bacillati</taxon>
        <taxon>Actinomycetota</taxon>
        <taxon>Actinomycetes</taxon>
        <taxon>Actinomycetales</taxon>
        <taxon>Actinomycetaceae</taxon>
        <taxon>Actinomyces</taxon>
    </lineage>
</organism>
<dbReference type="AlphaFoldDB" id="A0A1G9XBN9"/>
<dbReference type="GO" id="GO:0004058">
    <property type="term" value="F:aromatic-L-amino-acid decarboxylase activity"/>
    <property type="evidence" value="ECO:0007669"/>
    <property type="project" value="UniProtKB-ARBA"/>
</dbReference>
<comment type="catalytic activity">
    <reaction evidence="6 9">
        <text>L-glutamate + H(+) = 4-aminobutanoate + CO2</text>
        <dbReference type="Rhea" id="RHEA:17785"/>
        <dbReference type="ChEBI" id="CHEBI:15378"/>
        <dbReference type="ChEBI" id="CHEBI:16526"/>
        <dbReference type="ChEBI" id="CHEBI:29985"/>
        <dbReference type="ChEBI" id="CHEBI:59888"/>
        <dbReference type="EC" id="4.1.1.15"/>
    </reaction>
</comment>
<evidence type="ECO:0000313" key="12">
    <source>
        <dbReference type="Proteomes" id="UP000199671"/>
    </source>
</evidence>
<protein>
    <recommendedName>
        <fullName evidence="3 9">Glutamate decarboxylase</fullName>
        <ecNumber evidence="3 9">4.1.1.15</ecNumber>
    </recommendedName>
</protein>
<feature type="modified residue" description="N6-(pyridoxal phosphate)lysine" evidence="7">
    <location>
        <position position="280"/>
    </location>
</feature>
<dbReference type="GO" id="GO:0004351">
    <property type="term" value="F:glutamate decarboxylase activity"/>
    <property type="evidence" value="ECO:0007669"/>
    <property type="project" value="UniProtKB-EC"/>
</dbReference>
<evidence type="ECO:0000256" key="4">
    <source>
        <dbReference type="ARBA" id="ARBA00022898"/>
    </source>
</evidence>